<keyword evidence="3" id="KW-1003">Cell membrane</keyword>
<feature type="transmembrane region" description="Helical" evidence="7">
    <location>
        <begin position="172"/>
        <end position="192"/>
    </location>
</feature>
<keyword evidence="6 7" id="KW-0472">Membrane</keyword>
<evidence type="ECO:0000259" key="8">
    <source>
        <dbReference type="PROSITE" id="PS50850"/>
    </source>
</evidence>
<feature type="transmembrane region" description="Helical" evidence="7">
    <location>
        <begin position="144"/>
        <end position="166"/>
    </location>
</feature>
<keyword evidence="10" id="KW-1185">Reference proteome</keyword>
<evidence type="ECO:0000256" key="5">
    <source>
        <dbReference type="ARBA" id="ARBA00022989"/>
    </source>
</evidence>
<comment type="subcellular location">
    <subcellularLocation>
        <location evidence="1">Cell membrane</location>
        <topology evidence="1">Multi-pass membrane protein</topology>
    </subcellularLocation>
</comment>
<dbReference type="EMBL" id="FQVH01000023">
    <property type="protein sequence ID" value="SHF44915.1"/>
    <property type="molecule type" value="Genomic_DNA"/>
</dbReference>
<keyword evidence="5 7" id="KW-1133">Transmembrane helix</keyword>
<evidence type="ECO:0000256" key="3">
    <source>
        <dbReference type="ARBA" id="ARBA00022475"/>
    </source>
</evidence>
<feature type="transmembrane region" description="Helical" evidence="7">
    <location>
        <begin position="266"/>
        <end position="284"/>
    </location>
</feature>
<reference evidence="9 10" key="1">
    <citation type="submission" date="2016-11" db="EMBL/GenBank/DDBJ databases">
        <authorList>
            <person name="Jaros S."/>
            <person name="Januszkiewicz K."/>
            <person name="Wedrychowicz H."/>
        </authorList>
    </citation>
    <scope>NUCLEOTIDE SEQUENCE [LARGE SCALE GENOMIC DNA]</scope>
    <source>
        <strain evidence="9 10">DSM 17918</strain>
    </source>
</reference>
<dbReference type="STRING" id="1121256.SAMN02746089_01937"/>
<dbReference type="Gene3D" id="1.20.1250.20">
    <property type="entry name" value="MFS general substrate transporter like domains"/>
    <property type="match status" value="1"/>
</dbReference>
<dbReference type="GO" id="GO:0022857">
    <property type="term" value="F:transmembrane transporter activity"/>
    <property type="evidence" value="ECO:0007669"/>
    <property type="project" value="InterPro"/>
</dbReference>
<feature type="transmembrane region" description="Helical" evidence="7">
    <location>
        <begin position="18"/>
        <end position="39"/>
    </location>
</feature>
<evidence type="ECO:0000256" key="7">
    <source>
        <dbReference type="SAM" id="Phobius"/>
    </source>
</evidence>
<dbReference type="InterPro" id="IPR036259">
    <property type="entry name" value="MFS_trans_sf"/>
</dbReference>
<keyword evidence="2" id="KW-0813">Transport</keyword>
<protein>
    <submittedName>
        <fullName evidence="9">Sugar phosphate permease</fullName>
    </submittedName>
</protein>
<sequence>MLKEIYSRFKSINNNARVIIAVGPLINIPISMFMTYATIYMSKLGLTAEQIGIISSISLLAQLINSFYAGILTNKLGRKRTITIFDTIAWSFACLVWAFSKSFTAFLLAALLNSFVKVSEIAWRCILVDDSSPQERIVIWSFQNIVFVIGGLFVPLGGILVSHYGVVFATRIMYIIGFVAMSIGIFIRYANITETSIGIMMMQKNKNGGYKEVMKDVLDAIKYILTHPENLLLLTIVVLNNFQFILKNTYNNLYLISHLKISDRMVSIFPAISTIMTLIAMFVIIPKMGRSNEKKALLIGLALTSLSNLLFVLSPPKQIGMLILTTLIGSVGFAVMSPNLETCWANSIDDKKRANVVSYSSILITAISIPAGAIGGYIYTINPVMLFILIFALSLLTCVIGWMILRADKKTVGNRLHGIST</sequence>
<feature type="transmembrane region" description="Helical" evidence="7">
    <location>
        <begin position="230"/>
        <end position="246"/>
    </location>
</feature>
<gene>
    <name evidence="9" type="ORF">SAMN02746089_01937</name>
</gene>
<dbReference type="OrthoDB" id="9787026at2"/>
<dbReference type="SUPFAM" id="SSF103473">
    <property type="entry name" value="MFS general substrate transporter"/>
    <property type="match status" value="1"/>
</dbReference>
<feature type="transmembrane region" description="Helical" evidence="7">
    <location>
        <begin position="296"/>
        <end position="313"/>
    </location>
</feature>
<feature type="transmembrane region" description="Helical" evidence="7">
    <location>
        <begin position="356"/>
        <end position="378"/>
    </location>
</feature>
<dbReference type="InterPro" id="IPR011701">
    <property type="entry name" value="MFS"/>
</dbReference>
<name>A0A1M5BR43_9THEO</name>
<feature type="transmembrane region" description="Helical" evidence="7">
    <location>
        <begin position="384"/>
        <end position="405"/>
    </location>
</feature>
<evidence type="ECO:0000256" key="2">
    <source>
        <dbReference type="ARBA" id="ARBA00022448"/>
    </source>
</evidence>
<feature type="domain" description="Major facilitator superfamily (MFS) profile" evidence="8">
    <location>
        <begin position="1"/>
        <end position="409"/>
    </location>
</feature>
<dbReference type="PROSITE" id="PS50850">
    <property type="entry name" value="MFS"/>
    <property type="match status" value="1"/>
</dbReference>
<evidence type="ECO:0000256" key="6">
    <source>
        <dbReference type="ARBA" id="ARBA00023136"/>
    </source>
</evidence>
<keyword evidence="4 7" id="KW-0812">Transmembrane</keyword>
<dbReference type="InterPro" id="IPR020846">
    <property type="entry name" value="MFS_dom"/>
</dbReference>
<evidence type="ECO:0000256" key="1">
    <source>
        <dbReference type="ARBA" id="ARBA00004651"/>
    </source>
</evidence>
<accession>A0A1M5BR43</accession>
<proteinExistence type="predicted"/>
<evidence type="ECO:0000313" key="9">
    <source>
        <dbReference type="EMBL" id="SHF44915.1"/>
    </source>
</evidence>
<dbReference type="InterPro" id="IPR050171">
    <property type="entry name" value="MFS_Transporters"/>
</dbReference>
<dbReference type="PANTHER" id="PTHR23517">
    <property type="entry name" value="RESISTANCE PROTEIN MDTM, PUTATIVE-RELATED-RELATED"/>
    <property type="match status" value="1"/>
</dbReference>
<dbReference type="GO" id="GO:0005886">
    <property type="term" value="C:plasma membrane"/>
    <property type="evidence" value="ECO:0007669"/>
    <property type="project" value="UniProtKB-SubCell"/>
</dbReference>
<dbReference type="Proteomes" id="UP000184088">
    <property type="component" value="Unassembled WGS sequence"/>
</dbReference>
<organism evidence="9 10">
    <name type="scientific">Caldanaerobius fijiensis DSM 17918</name>
    <dbReference type="NCBI Taxonomy" id="1121256"/>
    <lineage>
        <taxon>Bacteria</taxon>
        <taxon>Bacillati</taxon>
        <taxon>Bacillota</taxon>
        <taxon>Clostridia</taxon>
        <taxon>Thermoanaerobacterales</taxon>
        <taxon>Thermoanaerobacteraceae</taxon>
        <taxon>Caldanaerobius</taxon>
    </lineage>
</organism>
<feature type="transmembrane region" description="Helical" evidence="7">
    <location>
        <begin position="319"/>
        <end position="336"/>
    </location>
</feature>
<dbReference type="RefSeq" id="WP_073344642.1">
    <property type="nucleotide sequence ID" value="NZ_FQVH01000023.1"/>
</dbReference>
<evidence type="ECO:0000313" key="10">
    <source>
        <dbReference type="Proteomes" id="UP000184088"/>
    </source>
</evidence>
<dbReference type="AlphaFoldDB" id="A0A1M5BR43"/>
<evidence type="ECO:0000256" key="4">
    <source>
        <dbReference type="ARBA" id="ARBA00022692"/>
    </source>
</evidence>
<feature type="transmembrane region" description="Helical" evidence="7">
    <location>
        <begin position="51"/>
        <end position="70"/>
    </location>
</feature>
<dbReference type="Pfam" id="PF07690">
    <property type="entry name" value="MFS_1"/>
    <property type="match status" value="2"/>
</dbReference>